<evidence type="ECO:0000256" key="4">
    <source>
        <dbReference type="ARBA" id="ARBA00022562"/>
    </source>
</evidence>
<evidence type="ECO:0000256" key="3">
    <source>
        <dbReference type="ARBA" id="ARBA00022376"/>
    </source>
</evidence>
<protein>
    <recommendedName>
        <fullName evidence="3 10">Protein Tat</fullName>
    </recommendedName>
</protein>
<keyword evidence="6 10" id="KW-0694">RNA-binding</keyword>
<accession>A0A1P8NRS4</accession>
<keyword evidence="9 10" id="KW-0804">Transcription</keyword>
<dbReference type="PRINTS" id="PR00055">
    <property type="entry name" value="HIVTATDOMAIN"/>
</dbReference>
<reference evidence="12" key="2">
    <citation type="journal article" date="2017" name="J. Virol.">
        <title>Efficient Vpu-mediated tetherin antagonism by an HIV-1 group O strain.</title>
        <authorList>
            <person name="Mack K."/>
            <person name="Starz K."/>
            <person name="Sauter D."/>
            <person name="Langer S."/>
            <person name="Bibollet-Ruche F."/>
            <person name="Learn G.H."/>
            <person name="Sturzel C.M."/>
            <person name="Leoz M."/>
            <person name="Plantier J.C."/>
            <person name="Geyer M."/>
            <person name="Hahn B.H."/>
            <person name="Kirchhoff F."/>
        </authorList>
    </citation>
    <scope>NUCLEOTIDE SEQUENCE</scope>
    <source>
        <strain evidence="12">SIVblu31</strain>
    </source>
</reference>
<evidence type="ECO:0000256" key="6">
    <source>
        <dbReference type="ARBA" id="ARBA00022884"/>
    </source>
</evidence>
<dbReference type="GO" id="GO:0001070">
    <property type="term" value="F:RNA-binding transcription regulator activity"/>
    <property type="evidence" value="ECO:0007669"/>
    <property type="project" value="InterPro"/>
</dbReference>
<keyword evidence="5" id="KW-0945">Host-virus interaction</keyword>
<evidence type="ECO:0000313" key="12">
    <source>
        <dbReference type="EMBL" id="APX43175.1"/>
    </source>
</evidence>
<reference evidence="12" key="1">
    <citation type="journal article" date="2004" name="J. Virol.">
        <title>New simian immunodeficiency virus infecting De Brazza's monkeys (Cercopithecus neglectus): evidence for a cercopithecus monkey virus clade.</title>
        <authorList>
            <person name="Bibollet-Ruche F."/>
            <person name="Bailes E."/>
            <person name="Gao F."/>
            <person name="Pourrut X."/>
            <person name="Barlow K.L."/>
            <person name="Clewley J.P."/>
            <person name="Mwenda J.M."/>
            <person name="Langat D.K."/>
            <person name="Chege G.K."/>
            <person name="McClure H.M."/>
            <person name="Mpoudi-Ngole E."/>
            <person name="Delaporte E."/>
            <person name="Peeters M."/>
            <person name="Shaw G.M."/>
            <person name="Sharp P.M."/>
            <person name="Hahn B.H."/>
        </authorList>
    </citation>
    <scope>NUCLEOTIDE SEQUENCE</scope>
    <source>
        <strain evidence="12">SIVblu31</strain>
    </source>
</reference>
<evidence type="ECO:0000256" key="7">
    <source>
        <dbReference type="ARBA" id="ARBA00023015"/>
    </source>
</evidence>
<evidence type="ECO:0000256" key="8">
    <source>
        <dbReference type="ARBA" id="ARBA00023159"/>
    </source>
</evidence>
<dbReference type="Pfam" id="PF00539">
    <property type="entry name" value="Tat"/>
    <property type="match status" value="1"/>
</dbReference>
<keyword evidence="8 10" id="KW-0010">Activator</keyword>
<dbReference type="InterPro" id="IPR036963">
    <property type="entry name" value="Tat_dom_sf"/>
</dbReference>
<organismHost>
    <name type="scientific">Pan troglodytes</name>
    <name type="common">Chimpanzee</name>
    <dbReference type="NCBI Taxonomy" id="9598"/>
</organismHost>
<evidence type="ECO:0000256" key="2">
    <source>
        <dbReference type="ARBA" id="ARBA00009398"/>
    </source>
</evidence>
<feature type="compositionally biased region" description="Polar residues" evidence="11">
    <location>
        <begin position="68"/>
        <end position="80"/>
    </location>
</feature>
<feature type="compositionally biased region" description="Basic residues" evidence="11">
    <location>
        <begin position="58"/>
        <end position="67"/>
    </location>
</feature>
<keyword evidence="7 10" id="KW-0805">Transcription regulation</keyword>
<dbReference type="GO" id="GO:0044196">
    <property type="term" value="C:host cell nucleolus"/>
    <property type="evidence" value="ECO:0007669"/>
    <property type="project" value="UniProtKB-SubCell"/>
</dbReference>
<name>A0A1P8NRS4_SIV</name>
<evidence type="ECO:0000256" key="11">
    <source>
        <dbReference type="SAM" id="MobiDB-lite"/>
    </source>
</evidence>
<feature type="region of interest" description="Disordered" evidence="11">
    <location>
        <begin position="57"/>
        <end position="113"/>
    </location>
</feature>
<feature type="compositionally biased region" description="Basic and acidic residues" evidence="11">
    <location>
        <begin position="86"/>
        <end position="98"/>
    </location>
</feature>
<organismHost>
    <name type="scientific">Cercopithecidae</name>
    <name type="common">Old World monkeys</name>
    <dbReference type="NCBI Taxonomy" id="9527"/>
</organismHost>
<dbReference type="GO" id="GO:0050434">
    <property type="term" value="P:positive regulation of viral transcription"/>
    <property type="evidence" value="ECO:0007669"/>
    <property type="project" value="InterPro"/>
</dbReference>
<evidence type="ECO:0000256" key="1">
    <source>
        <dbReference type="ARBA" id="ARBA00004307"/>
    </source>
</evidence>
<dbReference type="GO" id="GO:0003723">
    <property type="term" value="F:RNA binding"/>
    <property type="evidence" value="ECO:0007669"/>
    <property type="project" value="UniProtKB-KW"/>
</dbReference>
<comment type="subcellular location">
    <subcellularLocation>
        <location evidence="1 10">Host nucleus</location>
        <location evidence="1 10">Host nucleolus</location>
    </subcellularLocation>
</comment>
<dbReference type="Gene3D" id="4.10.20.10">
    <property type="entry name" value="Tat domain"/>
    <property type="match status" value="1"/>
</dbReference>
<evidence type="ECO:0000256" key="10">
    <source>
        <dbReference type="RuleBase" id="RU003311"/>
    </source>
</evidence>
<evidence type="ECO:0000256" key="9">
    <source>
        <dbReference type="ARBA" id="ARBA00023163"/>
    </source>
</evidence>
<dbReference type="InterPro" id="IPR001831">
    <property type="entry name" value="IV_Tat"/>
</dbReference>
<evidence type="ECO:0000256" key="5">
    <source>
        <dbReference type="ARBA" id="ARBA00022581"/>
    </source>
</evidence>
<proteinExistence type="inferred from homology"/>
<keyword evidence="4 10" id="KW-1048">Host nucleus</keyword>
<comment type="similarity">
    <text evidence="2 10">Belongs to the lentiviruses Tat family.</text>
</comment>
<organism evidence="12">
    <name type="scientific">Simian immunodeficiency virus</name>
    <name type="common">SIV</name>
    <dbReference type="NCBI Taxonomy" id="11723"/>
    <lineage>
        <taxon>Viruses</taxon>
        <taxon>Riboviria</taxon>
        <taxon>Pararnavirae</taxon>
        <taxon>Artverviricota</taxon>
        <taxon>Revtraviricetes</taxon>
        <taxon>Ortervirales</taxon>
        <taxon>Retroviridae</taxon>
        <taxon>Orthoretrovirinae</taxon>
        <taxon>Lentivirus</taxon>
        <taxon>Lentivirus simimdef</taxon>
    </lineage>
</organism>
<gene>
    <name evidence="12" type="primary">tat</name>
</gene>
<dbReference type="EMBL" id="KX231803">
    <property type="protein sequence ID" value="APX43175.1"/>
    <property type="molecule type" value="Genomic_RNA"/>
</dbReference>
<sequence>MSTKNKISQKERVSPSFLEGTFLERGPHTPCTSCYCKNCCYHCHRCFLQKGLGITYARRQRRHRRRTPQISEDSTATARNLPTPRRTQENSKQEKTTVETEEGSASPASAENF</sequence>